<organism evidence="2">
    <name type="scientific">uncultured Rubrobacteraceae bacterium</name>
    <dbReference type="NCBI Taxonomy" id="349277"/>
    <lineage>
        <taxon>Bacteria</taxon>
        <taxon>Bacillati</taxon>
        <taxon>Actinomycetota</taxon>
        <taxon>Rubrobacteria</taxon>
        <taxon>Rubrobacterales</taxon>
        <taxon>Rubrobacteraceae</taxon>
        <taxon>environmental samples</taxon>
    </lineage>
</organism>
<sequence length="133" mass="13600">MEHGEGGRENRHSRMGIASFVISILVVVAILALVVGAPLVLSSTDALDAQSFDPADPQSIDLSNPAIIALQVIGLGFILGVLLSFVGFGLGVAGLIQRRRKRLFAIVGAVLNGLVILGVAVLILLAVAVGAPA</sequence>
<feature type="transmembrane region" description="Helical" evidence="1">
    <location>
        <begin position="103"/>
        <end position="131"/>
    </location>
</feature>
<evidence type="ECO:0000256" key="1">
    <source>
        <dbReference type="SAM" id="Phobius"/>
    </source>
</evidence>
<keyword evidence="1" id="KW-0812">Transmembrane</keyword>
<feature type="transmembrane region" description="Helical" evidence="1">
    <location>
        <begin position="20"/>
        <end position="41"/>
    </location>
</feature>
<keyword evidence="1" id="KW-1133">Transmembrane helix</keyword>
<protein>
    <submittedName>
        <fullName evidence="2">Uncharacterized protein</fullName>
    </submittedName>
</protein>
<accession>A0A6J4R087</accession>
<dbReference type="EMBL" id="CADCVI010000050">
    <property type="protein sequence ID" value="CAA9460432.1"/>
    <property type="molecule type" value="Genomic_DNA"/>
</dbReference>
<keyword evidence="1" id="KW-0472">Membrane</keyword>
<gene>
    <name evidence="2" type="ORF">AVDCRST_MAG25-773</name>
</gene>
<name>A0A6J4R087_9ACTN</name>
<feature type="transmembrane region" description="Helical" evidence="1">
    <location>
        <begin position="66"/>
        <end position="96"/>
    </location>
</feature>
<evidence type="ECO:0000313" key="2">
    <source>
        <dbReference type="EMBL" id="CAA9460432.1"/>
    </source>
</evidence>
<reference evidence="2" key="1">
    <citation type="submission" date="2020-02" db="EMBL/GenBank/DDBJ databases">
        <authorList>
            <person name="Meier V. D."/>
        </authorList>
    </citation>
    <scope>NUCLEOTIDE SEQUENCE</scope>
    <source>
        <strain evidence="2">AVDCRST_MAG25</strain>
    </source>
</reference>
<proteinExistence type="predicted"/>
<dbReference type="AlphaFoldDB" id="A0A6J4R087"/>